<dbReference type="PANTHER" id="PTHR35340">
    <property type="entry name" value="PQQ ENZYME REPEAT PROTEIN-RELATED"/>
    <property type="match status" value="1"/>
</dbReference>
<keyword evidence="2" id="KW-0812">Transmembrane</keyword>
<dbReference type="EMBL" id="VLJV01000001">
    <property type="protein sequence ID" value="TWH20811.1"/>
    <property type="molecule type" value="Genomic_DNA"/>
</dbReference>
<reference evidence="3 4" key="1">
    <citation type="submission" date="2019-07" db="EMBL/GenBank/DDBJ databases">
        <title>R&amp;d 2014.</title>
        <authorList>
            <person name="Klenk H.-P."/>
        </authorList>
    </citation>
    <scope>NUCLEOTIDE SEQUENCE [LARGE SCALE GENOMIC DNA]</scope>
    <source>
        <strain evidence="3 4">DSM 43194</strain>
    </source>
</reference>
<dbReference type="PANTHER" id="PTHR35340:SF6">
    <property type="entry name" value="ASST-DOMAIN-CONTAINING PROTEIN"/>
    <property type="match status" value="1"/>
</dbReference>
<evidence type="ECO:0000313" key="4">
    <source>
        <dbReference type="Proteomes" id="UP000317303"/>
    </source>
</evidence>
<dbReference type="InterPro" id="IPR053143">
    <property type="entry name" value="Arylsulfate_ST"/>
</dbReference>
<feature type="compositionally biased region" description="Low complexity" evidence="1">
    <location>
        <begin position="1"/>
        <end position="21"/>
    </location>
</feature>
<dbReference type="GO" id="GO:0016740">
    <property type="term" value="F:transferase activity"/>
    <property type="evidence" value="ECO:0007669"/>
    <property type="project" value="UniProtKB-KW"/>
</dbReference>
<keyword evidence="2" id="KW-0472">Membrane</keyword>
<keyword evidence="3" id="KW-0808">Transferase</keyword>
<feature type="region of interest" description="Disordered" evidence="1">
    <location>
        <begin position="1"/>
        <end position="22"/>
    </location>
</feature>
<comment type="caution">
    <text evidence="3">The sequence shown here is derived from an EMBL/GenBank/DDBJ whole genome shotgun (WGS) entry which is preliminary data.</text>
</comment>
<protein>
    <submittedName>
        <fullName evidence="3">Arylsulfotransferase ASST</fullName>
    </submittedName>
</protein>
<dbReference type="AlphaFoldDB" id="A0A660CIC4"/>
<evidence type="ECO:0000256" key="2">
    <source>
        <dbReference type="SAM" id="Phobius"/>
    </source>
</evidence>
<name>A0A660CIC4_9PSEU</name>
<evidence type="ECO:0000256" key="1">
    <source>
        <dbReference type="SAM" id="MobiDB-lite"/>
    </source>
</evidence>
<evidence type="ECO:0000313" key="3">
    <source>
        <dbReference type="EMBL" id="TWH20811.1"/>
    </source>
</evidence>
<keyword evidence="4" id="KW-1185">Reference proteome</keyword>
<dbReference type="InterPro" id="IPR039535">
    <property type="entry name" value="ASST-like"/>
</dbReference>
<dbReference type="Proteomes" id="UP000317303">
    <property type="component" value="Unassembled WGS sequence"/>
</dbReference>
<accession>A0A660CIC4</accession>
<sequence length="512" mass="54820">MTVTPTTQTIPTTHTTRTTRTVARRRTAAPAALAAMLITAAGLVAPPAYAQDEADSRQSAWRFHTEPDLTPPRINTVTQANGTAPGEIFLAPLPKQDAAGQPGKLIVDDRGDPVWFAPNEPGVATQDFKMQTYRGDPVLTYWEGNVVAPPGYGEGEAVIMDSSYREIARLQLGGGLQADLHDVVLTERGTALLLGYEKVARDLTPVGGPADGSVFEGVVQEVDIDSGEVLFEWRSLADVGLDESFLPLPEDPSSTWDYFHVNSVQEDGNDGLLISARNTHAVYRLDKNTGKVDWRLGGKRSDFRMGEGTTFEWAHDARRRPNGTITLFDNGAPPKDRSRAITLDVDENAGTASLAGSLERPKAALSPNMGNYQAMPGGKAFVGWGGSSGYTEYHADGSVALDAEIADGMNSYRSFRKEWTGTPTDDPEVAGVVGQDGPTGVYASWNGATEVASWRFLAGDDRGSLEPAGEVPRTGFETKLDLPADADPAYVAVEALDSDGRVLGRSPAEPVE</sequence>
<organism evidence="3 4">
    <name type="scientific">Prauserella rugosa</name>
    <dbReference type="NCBI Taxonomy" id="43354"/>
    <lineage>
        <taxon>Bacteria</taxon>
        <taxon>Bacillati</taxon>
        <taxon>Actinomycetota</taxon>
        <taxon>Actinomycetes</taxon>
        <taxon>Pseudonocardiales</taxon>
        <taxon>Pseudonocardiaceae</taxon>
        <taxon>Prauserella</taxon>
    </lineage>
</organism>
<dbReference type="Pfam" id="PF14269">
    <property type="entry name" value="Arylsulfotran_2"/>
    <property type="match status" value="1"/>
</dbReference>
<keyword evidence="2" id="KW-1133">Transmembrane helix</keyword>
<gene>
    <name evidence="3" type="ORF">JD82_02660</name>
</gene>
<proteinExistence type="predicted"/>
<feature type="transmembrane region" description="Helical" evidence="2">
    <location>
        <begin position="27"/>
        <end position="49"/>
    </location>
</feature>